<feature type="domain" description="DUF4614" evidence="2">
    <location>
        <begin position="326"/>
        <end position="519"/>
    </location>
</feature>
<accession>A0AAV2TIS9</accession>
<feature type="compositionally biased region" description="Basic and acidic residues" evidence="1">
    <location>
        <begin position="286"/>
        <end position="305"/>
    </location>
</feature>
<evidence type="ECO:0000313" key="4">
    <source>
        <dbReference type="Proteomes" id="UP001497525"/>
    </source>
</evidence>
<feature type="compositionally biased region" description="Basic and acidic residues" evidence="1">
    <location>
        <begin position="368"/>
        <end position="380"/>
    </location>
</feature>
<proteinExistence type="predicted"/>
<feature type="compositionally biased region" description="Low complexity" evidence="1">
    <location>
        <begin position="48"/>
        <end position="57"/>
    </location>
</feature>
<dbReference type="InterPro" id="IPR027884">
    <property type="entry name" value="DUF4614"/>
</dbReference>
<dbReference type="EMBL" id="CAXLJL010000279">
    <property type="protein sequence ID" value="CAL5136001.1"/>
    <property type="molecule type" value="Genomic_DNA"/>
</dbReference>
<feature type="compositionally biased region" description="Polar residues" evidence="1">
    <location>
        <begin position="101"/>
        <end position="110"/>
    </location>
</feature>
<feature type="compositionally biased region" description="Polar residues" evidence="1">
    <location>
        <begin position="344"/>
        <end position="356"/>
    </location>
</feature>
<feature type="compositionally biased region" description="Acidic residues" evidence="1">
    <location>
        <begin position="319"/>
        <end position="336"/>
    </location>
</feature>
<name>A0AAV2TIS9_CALDB</name>
<reference evidence="3" key="1">
    <citation type="submission" date="2024-06" db="EMBL/GenBank/DDBJ databases">
        <authorList>
            <person name="Liu X."/>
            <person name="Lenzi L."/>
            <person name="Haldenby T S."/>
            <person name="Uol C."/>
        </authorList>
    </citation>
    <scope>NUCLEOTIDE SEQUENCE</scope>
</reference>
<feature type="region of interest" description="Disordered" evidence="1">
    <location>
        <begin position="212"/>
        <end position="407"/>
    </location>
</feature>
<evidence type="ECO:0000259" key="2">
    <source>
        <dbReference type="Pfam" id="PF15391"/>
    </source>
</evidence>
<comment type="caution">
    <text evidence="3">The sequence shown here is derived from an EMBL/GenBank/DDBJ whole genome shotgun (WGS) entry which is preliminary data.</text>
</comment>
<dbReference type="Proteomes" id="UP001497525">
    <property type="component" value="Unassembled WGS sequence"/>
</dbReference>
<dbReference type="Pfam" id="PF15391">
    <property type="entry name" value="DUF4614"/>
    <property type="match status" value="1"/>
</dbReference>
<feature type="compositionally biased region" description="Basic residues" evidence="1">
    <location>
        <begin position="386"/>
        <end position="399"/>
    </location>
</feature>
<gene>
    <name evidence="3" type="ORF">CDAUBV1_LOCUS10103</name>
</gene>
<organism evidence="3 4">
    <name type="scientific">Calicophoron daubneyi</name>
    <name type="common">Rumen fluke</name>
    <name type="synonym">Paramphistomum daubneyi</name>
    <dbReference type="NCBI Taxonomy" id="300641"/>
    <lineage>
        <taxon>Eukaryota</taxon>
        <taxon>Metazoa</taxon>
        <taxon>Spiralia</taxon>
        <taxon>Lophotrochozoa</taxon>
        <taxon>Platyhelminthes</taxon>
        <taxon>Trematoda</taxon>
        <taxon>Digenea</taxon>
        <taxon>Plagiorchiida</taxon>
        <taxon>Pronocephalata</taxon>
        <taxon>Paramphistomoidea</taxon>
        <taxon>Paramphistomidae</taxon>
        <taxon>Calicophoron</taxon>
    </lineage>
</organism>
<evidence type="ECO:0000313" key="3">
    <source>
        <dbReference type="EMBL" id="CAL5136001.1"/>
    </source>
</evidence>
<dbReference type="AlphaFoldDB" id="A0AAV2TIS9"/>
<protein>
    <recommendedName>
        <fullName evidence="2">DUF4614 domain-containing protein</fullName>
    </recommendedName>
</protein>
<feature type="compositionally biased region" description="Basic and acidic residues" evidence="1">
    <location>
        <begin position="266"/>
        <end position="277"/>
    </location>
</feature>
<evidence type="ECO:0000256" key="1">
    <source>
        <dbReference type="SAM" id="MobiDB-lite"/>
    </source>
</evidence>
<feature type="compositionally biased region" description="Basic and acidic residues" evidence="1">
    <location>
        <begin position="120"/>
        <end position="139"/>
    </location>
</feature>
<sequence length="524" mass="58243">MMLDSIVPKKESKLASKRILKKSSAVPRGPSSFQVKRPNASKITPALSDDTTSSSSSPRGRQFLKTLGSNVESKKRDNPEATSEEETTADLLVPFEASKLKSLSQETMSKSLKKTRNSHQSKDTRGRSSSKSESRDKSTTKSSTSSAPFENMLVLQNDDAGKLGRISVASFGSSNSVKCVKTDSSFSQAPEHSLNLSFTTGQVFLHLDELESQSVRSKSRRSVHYSRSESASKNRSQTVTVPEEHSSGSVSELEECLDESPSKSPLPERHKTEDTERLTATSVHTLDFKDSPSPRICHKEEDVDTKSCTLTDSDSIPEVIEEDPYLDDFESEPEPVLDEKTERSQQQSLVASQKSHSSGRRSLATKVRRNEGKSNCEKRPISPGRGHTKKKPTSPHRKKSVTDVVEKQQSVEVQTAWTGDYVPDFMTPWMNPCNPFTVATHTLVEPRPILKCTVSDKALDELTGYNPVLTALDNMLRQQVSITRDFLATQKQLHEAINIAIRHCVTTDYPTWENTAKILKDRNQ</sequence>
<feature type="region of interest" description="Disordered" evidence="1">
    <location>
        <begin position="1"/>
        <end position="153"/>
    </location>
</feature>